<evidence type="ECO:0000313" key="2">
    <source>
        <dbReference type="Proteomes" id="UP000000658"/>
    </source>
</evidence>
<dbReference type="KEGG" id="pen:PSEEN2866"/>
<protein>
    <submittedName>
        <fullName evidence="1">Uncharacterized protein</fullName>
    </submittedName>
</protein>
<proteinExistence type="predicted"/>
<evidence type="ECO:0000313" key="1">
    <source>
        <dbReference type="EMBL" id="CAK15643.1"/>
    </source>
</evidence>
<gene>
    <name evidence="1" type="ordered locus">PSEEN2866</name>
</gene>
<accession>Q1I9N3</accession>
<sequence>MTRMGRDEGARSLLQWHRDCVVVLDVKDSGYCAMRPRFIWPR</sequence>
<dbReference type="AlphaFoldDB" id="Q1I9N3"/>
<dbReference type="STRING" id="384676.PSEEN2866"/>
<dbReference type="HOGENOM" id="CLU_3256536_0_0_6"/>
<reference evidence="1 2" key="1">
    <citation type="journal article" date="2006" name="Nat. Biotechnol.">
        <title>Complete genome sequence of the entomopathogenic and metabolically versatile soil bacterium Pseudomonas entomophila.</title>
        <authorList>
            <person name="Vodovar N."/>
            <person name="Vallenet D."/>
            <person name="Cruveiller S."/>
            <person name="Rouy Z."/>
            <person name="Barbe V."/>
            <person name="Acosta C."/>
            <person name="Cattolico L."/>
            <person name="Jubin C."/>
            <person name="Lajus A."/>
            <person name="Segurens B."/>
            <person name="Vacherie B."/>
            <person name="Wincker P."/>
            <person name="Weissenbach J."/>
            <person name="Lemaitre B."/>
            <person name="Medigue C."/>
            <person name="Boccard F."/>
        </authorList>
    </citation>
    <scope>NUCLEOTIDE SEQUENCE [LARGE SCALE GENOMIC DNA]</scope>
    <source>
        <strain evidence="1 2">L48</strain>
    </source>
</reference>
<dbReference type="Proteomes" id="UP000000658">
    <property type="component" value="Chromosome"/>
</dbReference>
<dbReference type="EMBL" id="CT573326">
    <property type="protein sequence ID" value="CAK15643.1"/>
    <property type="molecule type" value="Genomic_DNA"/>
</dbReference>
<name>Q1I9N3_PSEE4</name>
<organism evidence="1 2">
    <name type="scientific">Pseudomonas entomophila (strain L48)</name>
    <dbReference type="NCBI Taxonomy" id="384676"/>
    <lineage>
        <taxon>Bacteria</taxon>
        <taxon>Pseudomonadati</taxon>
        <taxon>Pseudomonadota</taxon>
        <taxon>Gammaproteobacteria</taxon>
        <taxon>Pseudomonadales</taxon>
        <taxon>Pseudomonadaceae</taxon>
        <taxon>Pseudomonas</taxon>
    </lineage>
</organism>